<keyword evidence="1" id="KW-0479">Metal-binding</keyword>
<reference evidence="3" key="2">
    <citation type="journal article" date="2021" name="Microbiome">
        <title>Successional dynamics and alternative stable states in a saline activated sludge microbial community over 9 years.</title>
        <authorList>
            <person name="Wang Y."/>
            <person name="Ye J."/>
            <person name="Ju F."/>
            <person name="Liu L."/>
            <person name="Boyd J.A."/>
            <person name="Deng Y."/>
            <person name="Parks D.H."/>
            <person name="Jiang X."/>
            <person name="Yin X."/>
            <person name="Woodcroft B.J."/>
            <person name="Tyson G.W."/>
            <person name="Hugenholtz P."/>
            <person name="Polz M.F."/>
            <person name="Zhang T."/>
        </authorList>
    </citation>
    <scope>NUCLEOTIDE SEQUENCE</scope>
    <source>
        <strain evidence="3">HKST-UBA79</strain>
    </source>
</reference>
<dbReference type="Proteomes" id="UP000740557">
    <property type="component" value="Unassembled WGS sequence"/>
</dbReference>
<protein>
    <submittedName>
        <fullName evidence="3">Cation transporter</fullName>
    </submittedName>
</protein>
<dbReference type="PROSITE" id="PS50846">
    <property type="entry name" value="HMA_2"/>
    <property type="match status" value="1"/>
</dbReference>
<name>A0A955EAV6_UNCKA</name>
<dbReference type="EMBL" id="JAGQNX010000036">
    <property type="protein sequence ID" value="MCA9308106.1"/>
    <property type="molecule type" value="Genomic_DNA"/>
</dbReference>
<evidence type="ECO:0000313" key="4">
    <source>
        <dbReference type="Proteomes" id="UP000740557"/>
    </source>
</evidence>
<dbReference type="AlphaFoldDB" id="A0A955EAV6"/>
<dbReference type="CDD" id="cd00371">
    <property type="entry name" value="HMA"/>
    <property type="match status" value="1"/>
</dbReference>
<dbReference type="SUPFAM" id="SSF55008">
    <property type="entry name" value="HMA, heavy metal-associated domain"/>
    <property type="match status" value="1"/>
</dbReference>
<gene>
    <name evidence="3" type="ORF">KC980_01205</name>
</gene>
<dbReference type="InterPro" id="IPR017969">
    <property type="entry name" value="Heavy-metal-associated_CS"/>
</dbReference>
<evidence type="ECO:0000259" key="2">
    <source>
        <dbReference type="PROSITE" id="PS50846"/>
    </source>
</evidence>
<dbReference type="Gene3D" id="3.30.70.100">
    <property type="match status" value="1"/>
</dbReference>
<sequence length="51" mass="5721">MNKETYSIIGMHCASCKALIERTLNKTEGIKSAQINYGAEKLTLEYDPTKI</sequence>
<dbReference type="Pfam" id="PF00403">
    <property type="entry name" value="HMA"/>
    <property type="match status" value="1"/>
</dbReference>
<evidence type="ECO:0000313" key="3">
    <source>
        <dbReference type="EMBL" id="MCA9308106.1"/>
    </source>
</evidence>
<dbReference type="PROSITE" id="PS01047">
    <property type="entry name" value="HMA_1"/>
    <property type="match status" value="1"/>
</dbReference>
<feature type="domain" description="HMA" evidence="2">
    <location>
        <begin position="2"/>
        <end position="51"/>
    </location>
</feature>
<feature type="non-terminal residue" evidence="3">
    <location>
        <position position="51"/>
    </location>
</feature>
<evidence type="ECO:0000256" key="1">
    <source>
        <dbReference type="ARBA" id="ARBA00022723"/>
    </source>
</evidence>
<dbReference type="InterPro" id="IPR036163">
    <property type="entry name" value="HMA_dom_sf"/>
</dbReference>
<dbReference type="GO" id="GO:0046872">
    <property type="term" value="F:metal ion binding"/>
    <property type="evidence" value="ECO:0007669"/>
    <property type="project" value="UniProtKB-KW"/>
</dbReference>
<accession>A0A955EAV6</accession>
<comment type="caution">
    <text evidence="3">The sequence shown here is derived from an EMBL/GenBank/DDBJ whole genome shotgun (WGS) entry which is preliminary data.</text>
</comment>
<dbReference type="InterPro" id="IPR006121">
    <property type="entry name" value="HMA_dom"/>
</dbReference>
<organism evidence="3 4">
    <name type="scientific">candidate division WWE3 bacterium</name>
    <dbReference type="NCBI Taxonomy" id="2053526"/>
    <lineage>
        <taxon>Bacteria</taxon>
        <taxon>Katanobacteria</taxon>
    </lineage>
</organism>
<proteinExistence type="predicted"/>
<reference evidence="3" key="1">
    <citation type="submission" date="2020-04" db="EMBL/GenBank/DDBJ databases">
        <authorList>
            <person name="Zhang T."/>
        </authorList>
    </citation>
    <scope>NUCLEOTIDE SEQUENCE</scope>
    <source>
        <strain evidence="3">HKST-UBA79</strain>
    </source>
</reference>